<comment type="caution">
    <text evidence="1">The sequence shown here is derived from an EMBL/GenBank/DDBJ whole genome shotgun (WGS) entry which is preliminary data.</text>
</comment>
<proteinExistence type="predicted"/>
<sequence>MRAPRSVRWGLARDPSIRADHTGTGVLDRPSTRGTNRKELLRHIKRAYGAFAQAVPGIWPGDSIYGERQLDEFGRWLASLGAIYHLQRMIALDIPWWNVDATAVIADFLTCRPDARVFEYGSGASTVWLARRAREVLTVEHDALWASDVAVALSGRDRVRQILAGSESDDVGPSYARSIEGHGLFDLIVIDGRHRADCLAAAVPHLAPAGLILFDDSGRARYRPAIANCGLIEMHYFGLSYCVVYPDHTSILAAPPVLAI</sequence>
<name>A0A934IRK0_9HYPH</name>
<keyword evidence="1" id="KW-0489">Methyltransferase</keyword>
<protein>
    <submittedName>
        <fullName evidence="1">Class I SAM-dependent methyltransferase</fullName>
    </submittedName>
</protein>
<reference evidence="1" key="1">
    <citation type="submission" date="2020-12" db="EMBL/GenBank/DDBJ databases">
        <title>Bacterial taxonomy.</title>
        <authorList>
            <person name="Pan X."/>
        </authorList>
    </citation>
    <scope>NUCLEOTIDE SEQUENCE</scope>
    <source>
        <strain evidence="1">B2012</strain>
    </source>
</reference>
<dbReference type="Pfam" id="PF13578">
    <property type="entry name" value="Methyltransf_24"/>
    <property type="match status" value="1"/>
</dbReference>
<dbReference type="GO" id="GO:0032259">
    <property type="term" value="P:methylation"/>
    <property type="evidence" value="ECO:0007669"/>
    <property type="project" value="UniProtKB-KW"/>
</dbReference>
<evidence type="ECO:0000313" key="1">
    <source>
        <dbReference type="EMBL" id="MBJ3777350.1"/>
    </source>
</evidence>
<dbReference type="SUPFAM" id="SSF53335">
    <property type="entry name" value="S-adenosyl-L-methionine-dependent methyltransferases"/>
    <property type="match status" value="1"/>
</dbReference>
<dbReference type="GO" id="GO:0008168">
    <property type="term" value="F:methyltransferase activity"/>
    <property type="evidence" value="ECO:0007669"/>
    <property type="project" value="UniProtKB-KW"/>
</dbReference>
<gene>
    <name evidence="1" type="ORF">JCR33_16700</name>
</gene>
<dbReference type="Gene3D" id="3.40.50.150">
    <property type="entry name" value="Vaccinia Virus protein VP39"/>
    <property type="match status" value="1"/>
</dbReference>
<dbReference type="Proteomes" id="UP000609531">
    <property type="component" value="Unassembled WGS sequence"/>
</dbReference>
<keyword evidence="1" id="KW-0808">Transferase</keyword>
<evidence type="ECO:0000313" key="2">
    <source>
        <dbReference type="Proteomes" id="UP000609531"/>
    </source>
</evidence>
<dbReference type="RefSeq" id="WP_198883258.1">
    <property type="nucleotide sequence ID" value="NZ_JAEKJA010000015.1"/>
</dbReference>
<accession>A0A934IRK0</accession>
<organism evidence="1 2">
    <name type="scientific">Acuticoccus mangrovi</name>
    <dbReference type="NCBI Taxonomy" id="2796142"/>
    <lineage>
        <taxon>Bacteria</taxon>
        <taxon>Pseudomonadati</taxon>
        <taxon>Pseudomonadota</taxon>
        <taxon>Alphaproteobacteria</taxon>
        <taxon>Hyphomicrobiales</taxon>
        <taxon>Amorphaceae</taxon>
        <taxon>Acuticoccus</taxon>
    </lineage>
</organism>
<dbReference type="InterPro" id="IPR029063">
    <property type="entry name" value="SAM-dependent_MTases_sf"/>
</dbReference>
<keyword evidence="2" id="KW-1185">Reference proteome</keyword>
<dbReference type="AlphaFoldDB" id="A0A934IRK0"/>
<dbReference type="EMBL" id="JAEKJA010000015">
    <property type="protein sequence ID" value="MBJ3777350.1"/>
    <property type="molecule type" value="Genomic_DNA"/>
</dbReference>